<gene>
    <name evidence="4" type="ORF">EFL26_15565</name>
</gene>
<comment type="caution">
    <text evidence="4">The sequence shown here is derived from an EMBL/GenBank/DDBJ whole genome shotgun (WGS) entry which is preliminary data.</text>
</comment>
<dbReference type="Proteomes" id="UP000279994">
    <property type="component" value="Unassembled WGS sequence"/>
</dbReference>
<dbReference type="PIRSF" id="PIRSF016838">
    <property type="entry name" value="PafC"/>
    <property type="match status" value="1"/>
</dbReference>
<accession>A0A3N0GQ86</accession>
<dbReference type="InterPro" id="IPR051534">
    <property type="entry name" value="CBASS_pafABC_assoc_protein"/>
</dbReference>
<proteinExistence type="predicted"/>
<dbReference type="PANTHER" id="PTHR34580:SF1">
    <property type="entry name" value="PROTEIN PAFC"/>
    <property type="match status" value="1"/>
</dbReference>
<dbReference type="Pfam" id="PF25583">
    <property type="entry name" value="WCX"/>
    <property type="match status" value="1"/>
</dbReference>
<dbReference type="InterPro" id="IPR028349">
    <property type="entry name" value="PafC-like"/>
</dbReference>
<feature type="domain" description="PafC HTH" evidence="2">
    <location>
        <begin position="7"/>
        <end position="126"/>
    </location>
</feature>
<sequence length="326" mass="35544">MSGGSKEQVTRLLALAPYLQTRGEVPLQEVAADFGVTPAQMLKDLRVLFMCGLPGYGPGDLIDINVEALEDDPDGLVRVDNAEFLARPLRLGSNEASALIVALHALLDASPAGSRDVVERTLAKLEEAAAAGSTPLVDVHLPRLRPAVEGARAALDDAISRNRQVRLEYYVPTRDETTQRVVDPIAVTVADGRAYLDAWCHLAEDRRLFRVDRITGLEVLDAPRVAHDLEPRDLSAGLFEPGPADLRARVLLSPEMRWFAEYYPVLTTQDTADGGLEVTLAVSDERWLLRLALRFGHGLTVLEPVDLRARVATIAADAQRLHTATA</sequence>
<dbReference type="Pfam" id="PF13280">
    <property type="entry name" value="WYL"/>
    <property type="match status" value="1"/>
</dbReference>
<dbReference type="InterPro" id="IPR026881">
    <property type="entry name" value="WYL_dom"/>
</dbReference>
<feature type="domain" description="WYL" evidence="1">
    <location>
        <begin position="153"/>
        <end position="219"/>
    </location>
</feature>
<dbReference type="PROSITE" id="PS52050">
    <property type="entry name" value="WYL"/>
    <property type="match status" value="1"/>
</dbReference>
<feature type="domain" description="WCX" evidence="3">
    <location>
        <begin position="246"/>
        <end position="318"/>
    </location>
</feature>
<dbReference type="InterPro" id="IPR057727">
    <property type="entry name" value="WCX_dom"/>
</dbReference>
<dbReference type="RefSeq" id="WP_123223736.1">
    <property type="nucleotide sequence ID" value="NZ_RJSF01000040.1"/>
</dbReference>
<evidence type="ECO:0000313" key="4">
    <source>
        <dbReference type="EMBL" id="RNM14328.1"/>
    </source>
</evidence>
<dbReference type="Pfam" id="PF19187">
    <property type="entry name" value="HTH_PafC"/>
    <property type="match status" value="1"/>
</dbReference>
<organism evidence="4 5">
    <name type="scientific">Nocardioides pocheonensis</name>
    <dbReference type="NCBI Taxonomy" id="661485"/>
    <lineage>
        <taxon>Bacteria</taxon>
        <taxon>Bacillati</taxon>
        <taxon>Actinomycetota</taxon>
        <taxon>Actinomycetes</taxon>
        <taxon>Propionibacteriales</taxon>
        <taxon>Nocardioidaceae</taxon>
        <taxon>Nocardioides</taxon>
    </lineage>
</organism>
<dbReference type="PANTHER" id="PTHR34580">
    <property type="match status" value="1"/>
</dbReference>
<dbReference type="AlphaFoldDB" id="A0A3N0GQ86"/>
<name>A0A3N0GQ86_9ACTN</name>
<evidence type="ECO:0000259" key="2">
    <source>
        <dbReference type="Pfam" id="PF19187"/>
    </source>
</evidence>
<dbReference type="InterPro" id="IPR043839">
    <property type="entry name" value="PafC_HTH"/>
</dbReference>
<evidence type="ECO:0000313" key="5">
    <source>
        <dbReference type="Proteomes" id="UP000279994"/>
    </source>
</evidence>
<protein>
    <submittedName>
        <fullName evidence="4">WYL domain-containing protein</fullName>
    </submittedName>
</protein>
<evidence type="ECO:0000259" key="3">
    <source>
        <dbReference type="Pfam" id="PF25583"/>
    </source>
</evidence>
<keyword evidence="5" id="KW-1185">Reference proteome</keyword>
<reference evidence="4 5" key="1">
    <citation type="submission" date="2018-11" db="EMBL/GenBank/DDBJ databases">
        <authorList>
            <person name="Li F."/>
        </authorList>
    </citation>
    <scope>NUCLEOTIDE SEQUENCE [LARGE SCALE GENOMIC DNA]</scope>
    <source>
        <strain evidence="4 5">Gsoil 818</strain>
    </source>
</reference>
<dbReference type="OrthoDB" id="5174471at2"/>
<evidence type="ECO:0000259" key="1">
    <source>
        <dbReference type="Pfam" id="PF13280"/>
    </source>
</evidence>
<dbReference type="EMBL" id="RJSF01000040">
    <property type="protein sequence ID" value="RNM14328.1"/>
    <property type="molecule type" value="Genomic_DNA"/>
</dbReference>